<evidence type="ECO:0000256" key="2">
    <source>
        <dbReference type="ARBA" id="ARBA00005199"/>
    </source>
</evidence>
<proteinExistence type="inferred from homology"/>
<dbReference type="Gene3D" id="3.40.50.1000">
    <property type="entry name" value="HAD superfamily/HAD-like"/>
    <property type="match status" value="1"/>
</dbReference>
<dbReference type="InterPro" id="IPR044651">
    <property type="entry name" value="OTSB-like"/>
</dbReference>
<gene>
    <name evidence="7" type="ORF">VV02_07435</name>
</gene>
<dbReference type="AlphaFoldDB" id="A0A0K1JGM2"/>
<dbReference type="EMBL" id="CP011112">
    <property type="protein sequence ID" value="AKU15723.1"/>
    <property type="molecule type" value="Genomic_DNA"/>
</dbReference>
<keyword evidence="6" id="KW-0479">Metal-binding</keyword>
<evidence type="ECO:0000313" key="7">
    <source>
        <dbReference type="EMBL" id="AKU15723.1"/>
    </source>
</evidence>
<dbReference type="Gene3D" id="3.30.70.1020">
    <property type="entry name" value="Trehalose-6-phosphate phosphatase related protein, domain 2"/>
    <property type="match status" value="1"/>
</dbReference>
<evidence type="ECO:0000313" key="8">
    <source>
        <dbReference type="Proteomes" id="UP000066480"/>
    </source>
</evidence>
<dbReference type="NCBIfam" id="TIGR01484">
    <property type="entry name" value="HAD-SF-IIB"/>
    <property type="match status" value="1"/>
</dbReference>
<dbReference type="EC" id="3.1.3.12" evidence="6"/>
<dbReference type="InterPro" id="IPR023214">
    <property type="entry name" value="HAD_sf"/>
</dbReference>
<dbReference type="InterPro" id="IPR003337">
    <property type="entry name" value="Trehalose_PPase"/>
</dbReference>
<dbReference type="Proteomes" id="UP000066480">
    <property type="component" value="Chromosome"/>
</dbReference>
<dbReference type="KEGG" id="lmoi:VV02_07435"/>
<dbReference type="GO" id="GO:0004805">
    <property type="term" value="F:trehalose-phosphatase activity"/>
    <property type="evidence" value="ECO:0007669"/>
    <property type="project" value="UniProtKB-EC"/>
</dbReference>
<evidence type="ECO:0000256" key="6">
    <source>
        <dbReference type="RuleBase" id="RU361117"/>
    </source>
</evidence>
<dbReference type="GO" id="GO:0005992">
    <property type="term" value="P:trehalose biosynthetic process"/>
    <property type="evidence" value="ECO:0007669"/>
    <property type="project" value="UniProtKB-UniPathway"/>
</dbReference>
<keyword evidence="8" id="KW-1185">Reference proteome</keyword>
<dbReference type="UniPathway" id="UPA00299"/>
<keyword evidence="4 6" id="KW-0378">Hydrolase</keyword>
<dbReference type="NCBIfam" id="TIGR00685">
    <property type="entry name" value="T6PP"/>
    <property type="match status" value="1"/>
</dbReference>
<organism evidence="7 8">
    <name type="scientific">Luteipulveratus mongoliensis</name>
    <dbReference type="NCBI Taxonomy" id="571913"/>
    <lineage>
        <taxon>Bacteria</taxon>
        <taxon>Bacillati</taxon>
        <taxon>Actinomycetota</taxon>
        <taxon>Actinomycetes</taxon>
        <taxon>Micrococcales</taxon>
        <taxon>Dermacoccaceae</taxon>
        <taxon>Luteipulveratus</taxon>
    </lineage>
</organism>
<evidence type="ECO:0000256" key="1">
    <source>
        <dbReference type="ARBA" id="ARBA00000500"/>
    </source>
</evidence>
<reference evidence="7 8" key="1">
    <citation type="submission" date="2015-03" db="EMBL/GenBank/DDBJ databases">
        <title>Luteipulveratus halotolerans sp. nov., a novel actinobacterium (Dermacoccaceae) from Sarawak, Malaysia.</title>
        <authorList>
            <person name="Juboi H."/>
            <person name="Basik A."/>
            <person name="Shamsul S.S."/>
            <person name="Arnold P."/>
            <person name="Schmitt E.K."/>
            <person name="Sanglier J.-J."/>
            <person name="Yeo T."/>
        </authorList>
    </citation>
    <scope>NUCLEOTIDE SEQUENCE [LARGE SCALE GENOMIC DNA]</scope>
    <source>
        <strain evidence="7 8">MN07-A0370</strain>
    </source>
</reference>
<dbReference type="PANTHER" id="PTHR43768">
    <property type="entry name" value="TREHALOSE 6-PHOSPHATE PHOSPHATASE"/>
    <property type="match status" value="1"/>
</dbReference>
<evidence type="ECO:0000256" key="4">
    <source>
        <dbReference type="ARBA" id="ARBA00022801"/>
    </source>
</evidence>
<dbReference type="SUPFAM" id="SSF56784">
    <property type="entry name" value="HAD-like"/>
    <property type="match status" value="1"/>
</dbReference>
<comment type="similarity">
    <text evidence="3 6">Belongs to the trehalose phosphatase family.</text>
</comment>
<evidence type="ECO:0000256" key="3">
    <source>
        <dbReference type="ARBA" id="ARBA00008770"/>
    </source>
</evidence>
<dbReference type="InterPro" id="IPR006379">
    <property type="entry name" value="HAD-SF_hydro_IIB"/>
</dbReference>
<sequence length="259" mass="26796">MAALPVHLTEALAVYAGHPRPLVATDFDGVLAPLVDDPMSARPLPGAMETLAALAEHPGVTAALVSGRDLASLRTLSGLPDDSPVVLIGSHGAESSVDLDISAPLDHHAHDRLLAATAYVDEIVAGHPDARVERKPAGVVLHTRGIDAAQAESATAAALRIPDADPGIHAMQGKDVVELTVVPVTKGIALQALSRVASTDATLYLGDDATDEKAFDVLRTNEGHVTIKVGEGATAAQHRVLEPTDAVAVLREVLARRTA</sequence>
<name>A0A0K1JGM2_9MICO</name>
<accession>A0A0K1JGM2</accession>
<comment type="pathway">
    <text evidence="2 6">Glycan biosynthesis; trehalose biosynthesis.</text>
</comment>
<comment type="function">
    <text evidence="5 6">Removes the phosphate from trehalose 6-phosphate to produce free trehalose.</text>
</comment>
<dbReference type="RefSeq" id="WP_052590782.1">
    <property type="nucleotide sequence ID" value="NZ_CP011112.1"/>
</dbReference>
<dbReference type="Pfam" id="PF02358">
    <property type="entry name" value="Trehalose_PPase"/>
    <property type="match status" value="1"/>
</dbReference>
<dbReference type="PANTHER" id="PTHR43768:SF3">
    <property type="entry name" value="TREHALOSE 6-PHOSPHATE PHOSPHATASE"/>
    <property type="match status" value="1"/>
</dbReference>
<evidence type="ECO:0000256" key="5">
    <source>
        <dbReference type="ARBA" id="ARBA00024179"/>
    </source>
</evidence>
<dbReference type="GO" id="GO:0046872">
    <property type="term" value="F:metal ion binding"/>
    <property type="evidence" value="ECO:0007669"/>
    <property type="project" value="UniProtKB-KW"/>
</dbReference>
<dbReference type="STRING" id="571913.VV02_07435"/>
<dbReference type="InterPro" id="IPR036412">
    <property type="entry name" value="HAD-like_sf"/>
</dbReference>
<keyword evidence="6" id="KW-0460">Magnesium</keyword>
<comment type="catalytic activity">
    <reaction evidence="1 6">
        <text>alpha,alpha-trehalose 6-phosphate + H2O = alpha,alpha-trehalose + phosphate</text>
        <dbReference type="Rhea" id="RHEA:23420"/>
        <dbReference type="ChEBI" id="CHEBI:15377"/>
        <dbReference type="ChEBI" id="CHEBI:16551"/>
        <dbReference type="ChEBI" id="CHEBI:43474"/>
        <dbReference type="ChEBI" id="CHEBI:58429"/>
        <dbReference type="EC" id="3.1.3.12"/>
    </reaction>
</comment>
<comment type="cofactor">
    <cofactor evidence="6">
        <name>Mg(2+)</name>
        <dbReference type="ChEBI" id="CHEBI:18420"/>
    </cofactor>
</comment>
<dbReference type="OrthoDB" id="9816160at2"/>
<dbReference type="PATRIC" id="fig|571913.6.peg.1516"/>
<protein>
    <recommendedName>
        <fullName evidence="6">Trehalose 6-phosphate phosphatase</fullName>
        <ecNumber evidence="6">3.1.3.12</ecNumber>
    </recommendedName>
</protein>